<keyword evidence="3" id="KW-1185">Reference proteome</keyword>
<dbReference type="Gene3D" id="3.40.1080.20">
    <property type="entry name" value="Acetyl-CoA hydrolase/transferase C-terminal domain"/>
    <property type="match status" value="1"/>
</dbReference>
<evidence type="ECO:0000313" key="2">
    <source>
        <dbReference type="EMBL" id="SHJ98050.1"/>
    </source>
</evidence>
<dbReference type="RefSeq" id="WP_073476568.1">
    <property type="nucleotide sequence ID" value="NZ_FQZU01000015.1"/>
</dbReference>
<dbReference type="InterPro" id="IPR037171">
    <property type="entry name" value="NagB/RpiA_transferase-like"/>
</dbReference>
<dbReference type="Pfam" id="PF13336">
    <property type="entry name" value="AcetylCoA_hyd_C"/>
    <property type="match status" value="1"/>
</dbReference>
<dbReference type="STRING" id="1121393.SAMN02745216_02664"/>
<dbReference type="OrthoDB" id="9801795at2"/>
<evidence type="ECO:0000259" key="1">
    <source>
        <dbReference type="Pfam" id="PF13336"/>
    </source>
</evidence>
<dbReference type="GO" id="GO:0006083">
    <property type="term" value="P:acetate metabolic process"/>
    <property type="evidence" value="ECO:0007669"/>
    <property type="project" value="InterPro"/>
</dbReference>
<proteinExistence type="predicted"/>
<keyword evidence="2" id="KW-0378">Hydrolase</keyword>
<protein>
    <submittedName>
        <fullName evidence="2">Acetyl-CoA hydrolase/transferase C-terminal domain-containing protein</fullName>
    </submittedName>
</protein>
<dbReference type="InterPro" id="IPR038460">
    <property type="entry name" value="AcetylCoA_hyd_C_sf"/>
</dbReference>
<dbReference type="SUPFAM" id="SSF100950">
    <property type="entry name" value="NagB/RpiA/CoA transferase-like"/>
    <property type="match status" value="1"/>
</dbReference>
<organism evidence="2 3">
    <name type="scientific">Desulfatibacillum alkenivorans DSM 16219</name>
    <dbReference type="NCBI Taxonomy" id="1121393"/>
    <lineage>
        <taxon>Bacteria</taxon>
        <taxon>Pseudomonadati</taxon>
        <taxon>Thermodesulfobacteriota</taxon>
        <taxon>Desulfobacteria</taxon>
        <taxon>Desulfobacterales</taxon>
        <taxon>Desulfatibacillaceae</taxon>
        <taxon>Desulfatibacillum</taxon>
    </lineage>
</organism>
<feature type="domain" description="Acetyl-CoA hydrolase/transferase C-terminal" evidence="1">
    <location>
        <begin position="441"/>
        <end position="604"/>
    </location>
</feature>
<dbReference type="PANTHER" id="PTHR21432">
    <property type="entry name" value="ACETYL-COA HYDROLASE-RELATED"/>
    <property type="match status" value="1"/>
</dbReference>
<dbReference type="PANTHER" id="PTHR21432:SF20">
    <property type="entry name" value="ACETYL-COA HYDROLASE"/>
    <property type="match status" value="1"/>
</dbReference>
<keyword evidence="2" id="KW-0808">Transferase</keyword>
<sequence>MADNQPTFYDDVEKCADDIIRMMNKRVNFAMPLALGKSYHLANELYRRAKEDPEIQLTYVTALALEKPTWSSDLEKRLVEPMRDRIWKGVPDFDYVLDMRKNALPKNVTVTEFFFKAGSYNNVPMAQQNHSSSNYTHAIRDITNCFDTLVACQCVCKGEIDGETVYSNSCNSDLAYEIYPSKLEAERTGKKVIYIGHVNDTLPFMYGDAVEPEHHFDMILDSPKYCFPLFSAPKAPVFTKDYMIGLHVSSLIKDGGTLQIGIGTLGDAIASGLLMRHHNNDDYNRLLDDLGINNRYSRLIDKIGGRGAFAQGLYGATEMLVDVFIELYTGGIIKRNVYHNIPLMRMINDGALQEELTPESVKELLLQDEHFPILKEQDFISLQNYGVFKDDLRYEDYHLVNGAGKFSVDFRNSANLEAVLENCLGDRLKNGVVLTGGFFIGPNGFYDFLRDMSDEERKKFEMTGVKVVNQLYGNEVLRSLERKDARFVNAGMKISLMGNVASDALRNGTVISGVGGQYNFVSMAHALPDARLIMMLRSTKETPKEVKSNILFNYGYTTIPRHLRDIVVTEYGIADLRSKPDWVVMTELIKVADSRFQDELLDEAKKAGKVPTDYEIPYEYRNNYPDQLEKKLAPFKAKGYFKPFPFGKEFTDEEVALGASLRKFKGGMTANKFKASKALIKDLKAPVPPEAAPYLKRMNLDAPKGVKEKLMQKLVVHALSKAGYVKLQ</sequence>
<gene>
    <name evidence="2" type="ORF">SAMN02745216_02664</name>
</gene>
<dbReference type="Gene3D" id="3.30.750.70">
    <property type="entry name" value="4-hydroxybutyrate coenzyme like domains"/>
    <property type="match status" value="1"/>
</dbReference>
<dbReference type="Proteomes" id="UP000183994">
    <property type="component" value="Unassembled WGS sequence"/>
</dbReference>
<dbReference type="AlphaFoldDB" id="A0A1M6NQX8"/>
<name>A0A1M6NQX8_9BACT</name>
<dbReference type="InterPro" id="IPR026888">
    <property type="entry name" value="AcetylCoA_hyd_C"/>
</dbReference>
<evidence type="ECO:0000313" key="3">
    <source>
        <dbReference type="Proteomes" id="UP000183994"/>
    </source>
</evidence>
<dbReference type="InterPro" id="IPR046433">
    <property type="entry name" value="ActCoA_hydro"/>
</dbReference>
<dbReference type="EMBL" id="FQZU01000015">
    <property type="protein sequence ID" value="SHJ98050.1"/>
    <property type="molecule type" value="Genomic_DNA"/>
</dbReference>
<accession>A0A1M6NQX8</accession>
<dbReference type="GO" id="GO:0008775">
    <property type="term" value="F:acetate CoA-transferase activity"/>
    <property type="evidence" value="ECO:0007669"/>
    <property type="project" value="InterPro"/>
</dbReference>
<reference evidence="3" key="1">
    <citation type="submission" date="2016-11" db="EMBL/GenBank/DDBJ databases">
        <authorList>
            <person name="Varghese N."/>
            <person name="Submissions S."/>
        </authorList>
    </citation>
    <scope>NUCLEOTIDE SEQUENCE [LARGE SCALE GENOMIC DNA]</scope>
    <source>
        <strain evidence="3">DSM 16219</strain>
    </source>
</reference>
<dbReference type="GO" id="GO:0016787">
    <property type="term" value="F:hydrolase activity"/>
    <property type="evidence" value="ECO:0007669"/>
    <property type="project" value="UniProtKB-KW"/>
</dbReference>